<gene>
    <name evidence="1" type="ORF">FB550_109218</name>
</gene>
<dbReference type="Proteomes" id="UP000319671">
    <property type="component" value="Unassembled WGS sequence"/>
</dbReference>
<organism evidence="1 2">
    <name type="scientific">Neobacillus bataviensis</name>
    <dbReference type="NCBI Taxonomy" id="220685"/>
    <lineage>
        <taxon>Bacteria</taxon>
        <taxon>Bacillati</taxon>
        <taxon>Bacillota</taxon>
        <taxon>Bacilli</taxon>
        <taxon>Bacillales</taxon>
        <taxon>Bacillaceae</taxon>
        <taxon>Neobacillus</taxon>
    </lineage>
</organism>
<sequence length="52" mass="6268">MEAWGRFLCFHYNENYPKIMGIPFSISSLRNNYKEFFYLIISLTFSDIFTDS</sequence>
<reference evidence="1 2" key="1">
    <citation type="submission" date="2019-06" db="EMBL/GenBank/DDBJ databases">
        <title>Sorghum-associated microbial communities from plants grown in Nebraska, USA.</title>
        <authorList>
            <person name="Schachtman D."/>
        </authorList>
    </citation>
    <scope>NUCLEOTIDE SEQUENCE [LARGE SCALE GENOMIC DNA]</scope>
    <source>
        <strain evidence="1 2">2482</strain>
    </source>
</reference>
<dbReference type="AlphaFoldDB" id="A0A561D658"/>
<evidence type="ECO:0000313" key="1">
    <source>
        <dbReference type="EMBL" id="TWD98707.1"/>
    </source>
</evidence>
<keyword evidence="2" id="KW-1185">Reference proteome</keyword>
<evidence type="ECO:0000313" key="2">
    <source>
        <dbReference type="Proteomes" id="UP000319671"/>
    </source>
</evidence>
<comment type="caution">
    <text evidence="1">The sequence shown here is derived from an EMBL/GenBank/DDBJ whole genome shotgun (WGS) entry which is preliminary data.</text>
</comment>
<name>A0A561D658_9BACI</name>
<proteinExistence type="predicted"/>
<protein>
    <submittedName>
        <fullName evidence="1">Uncharacterized protein</fullName>
    </submittedName>
</protein>
<accession>A0A561D658</accession>
<dbReference type="EMBL" id="VIVN01000009">
    <property type="protein sequence ID" value="TWD98707.1"/>
    <property type="molecule type" value="Genomic_DNA"/>
</dbReference>